<dbReference type="PANTHER" id="PTHR43976">
    <property type="entry name" value="SHORT CHAIN DEHYDROGENASE"/>
    <property type="match status" value="1"/>
</dbReference>
<dbReference type="EC" id="1.1.1.62" evidence="2"/>
<dbReference type="EMBL" id="CP002859">
    <property type="protein sequence ID" value="AEI49161.1"/>
    <property type="molecule type" value="Genomic_DNA"/>
</dbReference>
<dbReference type="AlphaFoldDB" id="A0A7U3ZL30"/>
<dbReference type="Pfam" id="PF00106">
    <property type="entry name" value="adh_short"/>
    <property type="match status" value="1"/>
</dbReference>
<protein>
    <submittedName>
        <fullName evidence="2">Estradiol 17-beta-dehydrogenase</fullName>
        <ecNumber evidence="2">1.1.1.62</ecNumber>
    </submittedName>
</protein>
<name>A0A7U3ZL30_RUNSL</name>
<dbReference type="Proteomes" id="UP000000493">
    <property type="component" value="Chromosome"/>
</dbReference>
<evidence type="ECO:0000256" key="1">
    <source>
        <dbReference type="RuleBase" id="RU000363"/>
    </source>
</evidence>
<keyword evidence="2" id="KW-0560">Oxidoreductase</keyword>
<evidence type="ECO:0000313" key="3">
    <source>
        <dbReference type="Proteomes" id="UP000000493"/>
    </source>
</evidence>
<dbReference type="Gene3D" id="3.40.50.720">
    <property type="entry name" value="NAD(P)-binding Rossmann-like Domain"/>
    <property type="match status" value="1"/>
</dbReference>
<accession>A0A7U3ZL30</accession>
<dbReference type="InterPro" id="IPR051911">
    <property type="entry name" value="SDR_oxidoreductase"/>
</dbReference>
<dbReference type="InterPro" id="IPR020904">
    <property type="entry name" value="Sc_DH/Rdtase_CS"/>
</dbReference>
<keyword evidence="3" id="KW-1185">Reference proteome</keyword>
<evidence type="ECO:0000313" key="2">
    <source>
        <dbReference type="EMBL" id="AEI49161.1"/>
    </source>
</evidence>
<dbReference type="PRINTS" id="PR00080">
    <property type="entry name" value="SDRFAMILY"/>
</dbReference>
<dbReference type="CDD" id="cd05374">
    <property type="entry name" value="17beta-HSD-like_SDR_c"/>
    <property type="match status" value="1"/>
</dbReference>
<dbReference type="PRINTS" id="PR00081">
    <property type="entry name" value="GDHRDH"/>
</dbReference>
<reference evidence="3" key="1">
    <citation type="submission" date="2011-06" db="EMBL/GenBank/DDBJ databases">
        <title>The complete genome of chromosome of Runella slithyformis DSM 19594.</title>
        <authorList>
            <consortium name="US DOE Joint Genome Institute (JGI-PGF)"/>
            <person name="Lucas S."/>
            <person name="Han J."/>
            <person name="Lapidus A."/>
            <person name="Bruce D."/>
            <person name="Goodwin L."/>
            <person name="Pitluck S."/>
            <person name="Peters L."/>
            <person name="Kyrpides N."/>
            <person name="Mavromatis K."/>
            <person name="Ivanova N."/>
            <person name="Ovchinnikova G."/>
            <person name="Zhang X."/>
            <person name="Misra M."/>
            <person name="Detter J.C."/>
            <person name="Tapia R."/>
            <person name="Han C."/>
            <person name="Land M."/>
            <person name="Hauser L."/>
            <person name="Markowitz V."/>
            <person name="Cheng J.-F."/>
            <person name="Hugenholtz P."/>
            <person name="Woyke T."/>
            <person name="Wu D."/>
            <person name="Tindall B."/>
            <person name="Faehrich R."/>
            <person name="Brambilla E."/>
            <person name="Klenk H.-P."/>
            <person name="Eisen J.A."/>
        </authorList>
    </citation>
    <scope>NUCLEOTIDE SEQUENCE [LARGE SCALE GENOMIC DNA]</scope>
    <source>
        <strain evidence="3">ATCC 29530 / DSM 19594 / LMG 11500 / NCIMB 11436 / LSU 4</strain>
    </source>
</reference>
<comment type="similarity">
    <text evidence="1">Belongs to the short-chain dehydrogenases/reductases (SDR) family.</text>
</comment>
<reference evidence="2 3" key="2">
    <citation type="journal article" date="2012" name="Stand. Genomic Sci.">
        <title>Complete genome sequence of the aquatic bacterium Runella slithyformis type strain (LSU 4(T)).</title>
        <authorList>
            <person name="Copeland A."/>
            <person name="Zhang X."/>
            <person name="Misra M."/>
            <person name="Lapidus A."/>
            <person name="Nolan M."/>
            <person name="Lucas S."/>
            <person name="Deshpande S."/>
            <person name="Cheng J.F."/>
            <person name="Tapia R."/>
            <person name="Goodwin L.A."/>
            <person name="Pitluck S."/>
            <person name="Liolios K."/>
            <person name="Pagani I."/>
            <person name="Ivanova N."/>
            <person name="Mikhailova N."/>
            <person name="Pati A."/>
            <person name="Chen A."/>
            <person name="Palaniappan K."/>
            <person name="Land M."/>
            <person name="Hauser L."/>
            <person name="Pan C."/>
            <person name="Jeffries C.D."/>
            <person name="Detter J.C."/>
            <person name="Brambilla E.M."/>
            <person name="Rohde M."/>
            <person name="Djao O.D."/>
            <person name="Goker M."/>
            <person name="Sikorski J."/>
            <person name="Tindall B.J."/>
            <person name="Woyke T."/>
            <person name="Bristow J."/>
            <person name="Eisen J.A."/>
            <person name="Markowitz V."/>
            <person name="Hugenholtz P."/>
            <person name="Kyrpides N.C."/>
            <person name="Klenk H.P."/>
            <person name="Mavromatis K."/>
        </authorList>
    </citation>
    <scope>NUCLEOTIDE SEQUENCE [LARGE SCALE GENOMIC DNA]</scope>
    <source>
        <strain evidence="3">ATCC 29530 / DSM 19594 / LMG 11500 / NCIMB 11436 / LSU 4</strain>
    </source>
</reference>
<organism evidence="2 3">
    <name type="scientific">Runella slithyformis (strain ATCC 29530 / DSM 19594 / LMG 11500 / NCIMB 11436 / LSU 4)</name>
    <dbReference type="NCBI Taxonomy" id="761193"/>
    <lineage>
        <taxon>Bacteria</taxon>
        <taxon>Pseudomonadati</taxon>
        <taxon>Bacteroidota</taxon>
        <taxon>Cytophagia</taxon>
        <taxon>Cytophagales</taxon>
        <taxon>Spirosomataceae</taxon>
        <taxon>Runella</taxon>
    </lineage>
</organism>
<dbReference type="SUPFAM" id="SSF51735">
    <property type="entry name" value="NAD(P)-binding Rossmann-fold domains"/>
    <property type="match status" value="1"/>
</dbReference>
<gene>
    <name evidence="2" type="ordered locus">Runsl_2765</name>
</gene>
<dbReference type="RefSeq" id="WP_013928470.1">
    <property type="nucleotide sequence ID" value="NC_015703.1"/>
</dbReference>
<dbReference type="InterPro" id="IPR036291">
    <property type="entry name" value="NAD(P)-bd_dom_sf"/>
</dbReference>
<dbReference type="PANTHER" id="PTHR43976:SF9">
    <property type="entry name" value="OXIDOREDUCTASE"/>
    <property type="match status" value="1"/>
</dbReference>
<dbReference type="KEGG" id="rsi:Runsl_2765"/>
<sequence length="297" mass="32027">MSSKIILITGASTGFGNITAKLLAQNGHTVYATMRNINGHNKPQKDALLSWAKTQKVDLRVVELDVTSDDSVEKAKKQILEETGGSIDVIINNAGIYGGGIQEAFTVNDYKALFEVNAFGSVRINNAFLPTLRKQGSGLIIQTSSVLGRIIIPFGGVYNATKWAVEALSENLAYELKPLGIDVAIVQPGAFPTELFQKFYPPGNLDVAAEYGKSAELLNTSSQTIMAMMADSNIPNKPEQVAAAIVKLIEMPKGTRPLRTVVDKMMGGVTEIINETAKQVQAEVLQNFGLSELNINN</sequence>
<dbReference type="GO" id="GO:0004303">
    <property type="term" value="F:estradiol 17-beta-dehydrogenase [NAD(P)+] activity"/>
    <property type="evidence" value="ECO:0007669"/>
    <property type="project" value="UniProtKB-EC"/>
</dbReference>
<proteinExistence type="inferred from homology"/>
<dbReference type="PROSITE" id="PS00061">
    <property type="entry name" value="ADH_SHORT"/>
    <property type="match status" value="1"/>
</dbReference>
<dbReference type="InterPro" id="IPR002347">
    <property type="entry name" value="SDR_fam"/>
</dbReference>